<reference evidence="2 3" key="1">
    <citation type="submission" date="2017-07" db="EMBL/GenBank/DDBJ databases">
        <title>Complete genome sequence of Actinoalloteichus hoggarensis DSM 45943, type strain of Actinoalloteichus hoggarensis.</title>
        <authorList>
            <person name="Ruckert C."/>
            <person name="Nouioui I."/>
            <person name="Willmese J."/>
            <person name="van Wezel G."/>
            <person name="Klenk H.-P."/>
            <person name="Kalinowski J."/>
            <person name="Zotchev S.B."/>
        </authorList>
    </citation>
    <scope>NUCLEOTIDE SEQUENCE [LARGE SCALE GENOMIC DNA]</scope>
    <source>
        <strain evidence="2 3">DSM 45943</strain>
    </source>
</reference>
<evidence type="ECO:0000313" key="2">
    <source>
        <dbReference type="EMBL" id="ASO18623.1"/>
    </source>
</evidence>
<dbReference type="EMBL" id="CP022521">
    <property type="protein sequence ID" value="ASO18623.1"/>
    <property type="molecule type" value="Genomic_DNA"/>
</dbReference>
<feature type="region of interest" description="Disordered" evidence="1">
    <location>
        <begin position="1"/>
        <end position="61"/>
    </location>
</feature>
<dbReference type="AlphaFoldDB" id="A0A221VYL3"/>
<proteinExistence type="predicted"/>
<organism evidence="2 3">
    <name type="scientific">Actinoalloteichus hoggarensis</name>
    <dbReference type="NCBI Taxonomy" id="1470176"/>
    <lineage>
        <taxon>Bacteria</taxon>
        <taxon>Bacillati</taxon>
        <taxon>Actinomycetota</taxon>
        <taxon>Actinomycetes</taxon>
        <taxon>Pseudonocardiales</taxon>
        <taxon>Pseudonocardiaceae</taxon>
        <taxon>Actinoalloteichus</taxon>
    </lineage>
</organism>
<dbReference type="GO" id="GO:0006355">
    <property type="term" value="P:regulation of DNA-templated transcription"/>
    <property type="evidence" value="ECO:0007669"/>
    <property type="project" value="InterPro"/>
</dbReference>
<accession>A0A221VYL3</accession>
<dbReference type="InterPro" id="IPR016032">
    <property type="entry name" value="Sig_transdc_resp-reg_C-effctor"/>
</dbReference>
<keyword evidence="3" id="KW-1185">Reference proteome</keyword>
<gene>
    <name evidence="2" type="ORF">AHOG_04845</name>
</gene>
<protein>
    <recommendedName>
        <fullName evidence="4">HTH luxR-type domain-containing protein</fullName>
    </recommendedName>
</protein>
<sequence length="126" mass="13847">MTRQARARGADDPSRSIRPASDTRPSTARRARTGRAPGGPRRRAVREPEPADAAGRVDPFARLTSREREVLDHEAHGRIDGLIVRMMPVARGAVEEHVDAAACRLGLAEVAGYDRRSWRCRGIRGS</sequence>
<dbReference type="SUPFAM" id="SSF46894">
    <property type="entry name" value="C-terminal effector domain of the bipartite response regulators"/>
    <property type="match status" value="1"/>
</dbReference>
<evidence type="ECO:0000313" key="3">
    <source>
        <dbReference type="Proteomes" id="UP000204221"/>
    </source>
</evidence>
<dbReference type="GO" id="GO:0003677">
    <property type="term" value="F:DNA binding"/>
    <property type="evidence" value="ECO:0007669"/>
    <property type="project" value="InterPro"/>
</dbReference>
<evidence type="ECO:0008006" key="4">
    <source>
        <dbReference type="Google" id="ProtNLM"/>
    </source>
</evidence>
<dbReference type="Proteomes" id="UP000204221">
    <property type="component" value="Chromosome"/>
</dbReference>
<name>A0A221VYL3_9PSEU</name>
<dbReference type="KEGG" id="ahg:AHOG_04845"/>
<evidence type="ECO:0000256" key="1">
    <source>
        <dbReference type="SAM" id="MobiDB-lite"/>
    </source>
</evidence>